<dbReference type="Proteomes" id="UP000652231">
    <property type="component" value="Unassembled WGS sequence"/>
</dbReference>
<feature type="domain" description="Thioredoxin" evidence="1">
    <location>
        <begin position="327"/>
        <end position="466"/>
    </location>
</feature>
<proteinExistence type="predicted"/>
<organism evidence="2 3">
    <name type="scientific">Planktosalinus lacus</name>
    <dbReference type="NCBI Taxonomy" id="1526573"/>
    <lineage>
        <taxon>Bacteria</taxon>
        <taxon>Pseudomonadati</taxon>
        <taxon>Bacteroidota</taxon>
        <taxon>Flavobacteriia</taxon>
        <taxon>Flavobacteriales</taxon>
        <taxon>Flavobacteriaceae</taxon>
        <taxon>Planktosalinus</taxon>
    </lineage>
</organism>
<dbReference type="Gene3D" id="3.40.30.10">
    <property type="entry name" value="Glutaredoxin"/>
    <property type="match status" value="1"/>
</dbReference>
<name>A0A8J2V7Y0_9FLAO</name>
<protein>
    <recommendedName>
        <fullName evidence="1">Thioredoxin domain-containing protein</fullName>
    </recommendedName>
</protein>
<dbReference type="PROSITE" id="PS51352">
    <property type="entry name" value="THIOREDOXIN_2"/>
    <property type="match status" value="1"/>
</dbReference>
<dbReference type="InterPro" id="IPR013766">
    <property type="entry name" value="Thioredoxin_domain"/>
</dbReference>
<dbReference type="RefSeq" id="WP_188439112.1">
    <property type="nucleotide sequence ID" value="NZ_BMGK01000002.1"/>
</dbReference>
<evidence type="ECO:0000313" key="2">
    <source>
        <dbReference type="EMBL" id="GGD83680.1"/>
    </source>
</evidence>
<dbReference type="PROSITE" id="PS51257">
    <property type="entry name" value="PROKAR_LIPOPROTEIN"/>
    <property type="match status" value="1"/>
</dbReference>
<reference evidence="2" key="2">
    <citation type="submission" date="2020-09" db="EMBL/GenBank/DDBJ databases">
        <authorList>
            <person name="Sun Q."/>
            <person name="Zhou Y."/>
        </authorList>
    </citation>
    <scope>NUCLEOTIDE SEQUENCE</scope>
    <source>
        <strain evidence="2">CGMCC 1.12924</strain>
    </source>
</reference>
<sequence>MKLKYFLPCIAFLILGCKNDAVNKETGAWFGGEIINPNSNYIILTKNENVLDTIPLDSNNRFLHYVENVEKGIYNFIHNEYQILYLEPGDSLMIRVNTIEFDESLAFTGKGSERNNFLINMFLYNEVENQKMTPFYKLPVDDFMAKLDSMRELRHKNLNKFVKKNKPCKSFSEIAEANIDYDYFTKREIYPYAFYGSANLVEADLPENYYDFRNDVDYNNENLISYYTYYRFLLRHFDYLAHNNYLDEKTLERESVHHVLEKLNTIDSLVSSPSIKNSLLRTSIRSYIIRCKNPDDEKLALERFYGLSTNEDHKDEIRKISEASLKLMPGNSLPNLSLLDFKNNKVSFASILKKPSIIFFWSVNSVNHYKNVHSKVDELRLKYPEFDFIAINTNDNKKIWEQIINRQGFNKSFEFRFENPQQAMEQLVVNTINKVMVVDEDGKIIDNHTNLFSATFEEELLGLLNQ</sequence>
<comment type="caution">
    <text evidence="2">The sequence shown here is derived from an EMBL/GenBank/DDBJ whole genome shotgun (WGS) entry which is preliminary data.</text>
</comment>
<dbReference type="InterPro" id="IPR012336">
    <property type="entry name" value="Thioredoxin-like_fold"/>
</dbReference>
<dbReference type="Pfam" id="PF13905">
    <property type="entry name" value="Thioredoxin_8"/>
    <property type="match status" value="1"/>
</dbReference>
<keyword evidence="3" id="KW-1185">Reference proteome</keyword>
<evidence type="ECO:0000313" key="3">
    <source>
        <dbReference type="Proteomes" id="UP000652231"/>
    </source>
</evidence>
<reference evidence="2" key="1">
    <citation type="journal article" date="2014" name="Int. J. Syst. Evol. Microbiol.">
        <title>Complete genome sequence of Corynebacterium casei LMG S-19264T (=DSM 44701T), isolated from a smear-ripened cheese.</title>
        <authorList>
            <consortium name="US DOE Joint Genome Institute (JGI-PGF)"/>
            <person name="Walter F."/>
            <person name="Albersmeier A."/>
            <person name="Kalinowski J."/>
            <person name="Ruckert C."/>
        </authorList>
    </citation>
    <scope>NUCLEOTIDE SEQUENCE</scope>
    <source>
        <strain evidence="2">CGMCC 1.12924</strain>
    </source>
</reference>
<dbReference type="InterPro" id="IPR036249">
    <property type="entry name" value="Thioredoxin-like_sf"/>
</dbReference>
<gene>
    <name evidence="2" type="ORF">GCM10011312_04720</name>
</gene>
<dbReference type="EMBL" id="BMGK01000002">
    <property type="protein sequence ID" value="GGD83680.1"/>
    <property type="molecule type" value="Genomic_DNA"/>
</dbReference>
<accession>A0A8J2V7Y0</accession>
<dbReference type="AlphaFoldDB" id="A0A8J2V7Y0"/>
<dbReference type="SUPFAM" id="SSF52833">
    <property type="entry name" value="Thioredoxin-like"/>
    <property type="match status" value="1"/>
</dbReference>
<evidence type="ECO:0000259" key="1">
    <source>
        <dbReference type="PROSITE" id="PS51352"/>
    </source>
</evidence>